<dbReference type="CDD" id="cd07525">
    <property type="entry name" value="HAD_like"/>
    <property type="match status" value="1"/>
</dbReference>
<dbReference type="InterPro" id="IPR006357">
    <property type="entry name" value="HAD-SF_hydro_IIA"/>
</dbReference>
<reference evidence="1 2" key="1">
    <citation type="submission" date="2016-10" db="EMBL/GenBank/DDBJ databases">
        <authorList>
            <person name="de Groot N.N."/>
        </authorList>
    </citation>
    <scope>NUCLEOTIDE SEQUENCE [LARGE SCALE GENOMIC DNA]</scope>
    <source>
        <strain evidence="1 2">DSM 8512</strain>
    </source>
</reference>
<dbReference type="RefSeq" id="WP_090610042.1">
    <property type="nucleotide sequence ID" value="NZ_CP067124.1"/>
</dbReference>
<keyword evidence="1" id="KW-0378">Hydrolase</keyword>
<proteinExistence type="predicted"/>
<protein>
    <submittedName>
        <fullName evidence="1">HAD-superfamily class IIA hydrolase, TIGR01459</fullName>
    </submittedName>
</protein>
<keyword evidence="2" id="KW-1185">Reference proteome</keyword>
<dbReference type="PANTHER" id="PTHR19288:SF90">
    <property type="entry name" value="OS08G0542600 PROTEIN"/>
    <property type="match status" value="1"/>
</dbReference>
<dbReference type="Gene3D" id="3.40.50.1000">
    <property type="entry name" value="HAD superfamily/HAD-like"/>
    <property type="match status" value="2"/>
</dbReference>
<dbReference type="GO" id="GO:0016791">
    <property type="term" value="F:phosphatase activity"/>
    <property type="evidence" value="ECO:0007669"/>
    <property type="project" value="TreeGrafter"/>
</dbReference>
<dbReference type="InterPro" id="IPR006356">
    <property type="entry name" value="HAD-SF_hydro_IIA_hyp3"/>
</dbReference>
<accession>A0A1H8DUJ7</accession>
<dbReference type="PANTHER" id="PTHR19288">
    <property type="entry name" value="4-NITROPHENYLPHOSPHATASE-RELATED"/>
    <property type="match status" value="1"/>
</dbReference>
<gene>
    <name evidence="1" type="ORF">SAMN04489859_100139</name>
</gene>
<evidence type="ECO:0000313" key="1">
    <source>
        <dbReference type="EMBL" id="SEN10952.1"/>
    </source>
</evidence>
<dbReference type="SUPFAM" id="SSF56784">
    <property type="entry name" value="HAD-like"/>
    <property type="match status" value="1"/>
</dbReference>
<dbReference type="NCBIfam" id="TIGR01460">
    <property type="entry name" value="HAD-SF-IIA"/>
    <property type="match status" value="1"/>
</dbReference>
<dbReference type="NCBIfam" id="TIGR01459">
    <property type="entry name" value="HAD-SF-IIA-hyp4"/>
    <property type="match status" value="1"/>
</dbReference>
<dbReference type="AlphaFoldDB" id="A0A1H8DUJ7"/>
<sequence>MTRIIESLSQIGADYDALFCDLWGCLHNGKTAYPAAIAALQQFRRGGGKVCLMTNAPRPNPMVERQLNRMGVPTDAWDIIVSSGDATQAAMLDGAVGRRVWHLGPDKDDSFFELIPPGYETAEPITRVALDKAEGIICTGLFDDLTEAPEDYRTRLTQAQALGLPMLSANPDIVVDMGEDRIYCAGALAELYEELGGKVSSFGKPHAPIYDRARNLLGLGSGARYLAVGDGINTDILGATREGIDALFVTGGLAADSMGPDVENPEPERLTEWLATRQQDPKYSIGRLR</sequence>
<dbReference type="GO" id="GO:0005737">
    <property type="term" value="C:cytoplasm"/>
    <property type="evidence" value="ECO:0007669"/>
    <property type="project" value="TreeGrafter"/>
</dbReference>
<dbReference type="Pfam" id="PF13344">
    <property type="entry name" value="Hydrolase_6"/>
    <property type="match status" value="1"/>
</dbReference>
<dbReference type="OrthoDB" id="9791073at2"/>
<dbReference type="Pfam" id="PF13242">
    <property type="entry name" value="Hydrolase_like"/>
    <property type="match status" value="1"/>
</dbReference>
<evidence type="ECO:0000313" key="2">
    <source>
        <dbReference type="Proteomes" id="UP000199054"/>
    </source>
</evidence>
<organism evidence="1 2">
    <name type="scientific">Paracoccus alcaliphilus</name>
    <dbReference type="NCBI Taxonomy" id="34002"/>
    <lineage>
        <taxon>Bacteria</taxon>
        <taxon>Pseudomonadati</taxon>
        <taxon>Pseudomonadota</taxon>
        <taxon>Alphaproteobacteria</taxon>
        <taxon>Rhodobacterales</taxon>
        <taxon>Paracoccaceae</taxon>
        <taxon>Paracoccus</taxon>
    </lineage>
</organism>
<name>A0A1H8DUJ7_9RHOB</name>
<dbReference type="InterPro" id="IPR036412">
    <property type="entry name" value="HAD-like_sf"/>
</dbReference>
<dbReference type="STRING" id="34002.SAMN04489859_100139"/>
<dbReference type="EMBL" id="FODE01000001">
    <property type="protein sequence ID" value="SEN10952.1"/>
    <property type="molecule type" value="Genomic_DNA"/>
</dbReference>
<dbReference type="InterPro" id="IPR023214">
    <property type="entry name" value="HAD_sf"/>
</dbReference>
<dbReference type="Proteomes" id="UP000199054">
    <property type="component" value="Unassembled WGS sequence"/>
</dbReference>